<dbReference type="InterPro" id="IPR015421">
    <property type="entry name" value="PyrdxlP-dep_Trfase_major"/>
</dbReference>
<evidence type="ECO:0000256" key="6">
    <source>
        <dbReference type="ARBA" id="ARBA00022898"/>
    </source>
</evidence>
<accession>A0AB38A4K5</accession>
<dbReference type="InterPro" id="IPR016454">
    <property type="entry name" value="Cysteine_dSase"/>
</dbReference>
<keyword evidence="7" id="KW-0408">Iron</keyword>
<protein>
    <recommendedName>
        <fullName evidence="3">cysteine desulfurase</fullName>
        <ecNumber evidence="3">2.8.1.7</ecNumber>
    </recommendedName>
</protein>
<reference evidence="12 13" key="1">
    <citation type="submission" date="2016-10" db="EMBL/GenBank/DDBJ databases">
        <authorList>
            <person name="Varghese N."/>
            <person name="Submissions S."/>
        </authorList>
    </citation>
    <scope>NUCLEOTIDE SEQUENCE [LARGE SCALE GENOMIC DNA]</scope>
    <source>
        <strain evidence="12 13">DSM 20586</strain>
    </source>
</reference>
<keyword evidence="4" id="KW-0808">Transferase</keyword>
<keyword evidence="8" id="KW-0411">Iron-sulfur</keyword>
<dbReference type="GO" id="GO:0046872">
    <property type="term" value="F:metal ion binding"/>
    <property type="evidence" value="ECO:0007669"/>
    <property type="project" value="UniProtKB-KW"/>
</dbReference>
<dbReference type="Pfam" id="PF00266">
    <property type="entry name" value="Aminotran_5"/>
    <property type="match status" value="1"/>
</dbReference>
<feature type="domain" description="Aminotransferase class V" evidence="11">
    <location>
        <begin position="6"/>
        <end position="375"/>
    </location>
</feature>
<sequence length="388" mass="41945">MTSEFTYLDYAASAPVRKEAYAAMQEYREKPFAGANPNSLHSLGRMAAQELEASRKRIAQALGGGFRPTDIVFTSGGTEANNLAIYGIAQAVHKKDPARTKVIFSAIEHDSVLDLVPAMRERGFEVVLVPPQSDGTVHPEDLQKHMDERVALVSIMYANNETGIINDVDALARVAHTHQAAFHTDAIQAFGRVPLVLDQVDALSIASHKIGAPIGVGVLALRRNCPFKAQTFGGGQELGRRPGTQDVQAAYVFSKIAQMVVEQMDVVRPQVAALAQKVYDRLCVENSHILPTTTATMDQYRLPGLVSIVVDGLDSETLVLQLDAAKFEVSAGSACSSASLDPSHVLTAMGIPRALAFGSLRISFDERVSPEALDAFCDTLLQIVKTYR</sequence>
<dbReference type="Gene3D" id="3.40.640.10">
    <property type="entry name" value="Type I PLP-dependent aspartate aminotransferase-like (Major domain)"/>
    <property type="match status" value="1"/>
</dbReference>
<proteinExistence type="inferred from homology"/>
<evidence type="ECO:0000256" key="7">
    <source>
        <dbReference type="ARBA" id="ARBA00023004"/>
    </source>
</evidence>
<dbReference type="GO" id="GO:0051536">
    <property type="term" value="F:iron-sulfur cluster binding"/>
    <property type="evidence" value="ECO:0007669"/>
    <property type="project" value="UniProtKB-KW"/>
</dbReference>
<dbReference type="Gene3D" id="1.10.260.50">
    <property type="match status" value="1"/>
</dbReference>
<dbReference type="Proteomes" id="UP000183687">
    <property type="component" value="Unassembled WGS sequence"/>
</dbReference>
<organism evidence="12 13">
    <name type="scientific">Atopobium minutum</name>
    <dbReference type="NCBI Taxonomy" id="1381"/>
    <lineage>
        <taxon>Bacteria</taxon>
        <taxon>Bacillati</taxon>
        <taxon>Actinomycetota</taxon>
        <taxon>Coriobacteriia</taxon>
        <taxon>Coriobacteriales</taxon>
        <taxon>Atopobiaceae</taxon>
        <taxon>Atopobium</taxon>
    </lineage>
</organism>
<dbReference type="EMBL" id="FNSH01000001">
    <property type="protein sequence ID" value="SEB41144.1"/>
    <property type="molecule type" value="Genomic_DNA"/>
</dbReference>
<evidence type="ECO:0000256" key="8">
    <source>
        <dbReference type="ARBA" id="ARBA00023014"/>
    </source>
</evidence>
<evidence type="ECO:0000256" key="1">
    <source>
        <dbReference type="ARBA" id="ARBA00001933"/>
    </source>
</evidence>
<dbReference type="InterPro" id="IPR000192">
    <property type="entry name" value="Aminotrans_V_dom"/>
</dbReference>
<dbReference type="Gene3D" id="3.90.1150.10">
    <property type="entry name" value="Aspartate Aminotransferase, domain 1"/>
    <property type="match status" value="1"/>
</dbReference>
<dbReference type="SUPFAM" id="SSF53383">
    <property type="entry name" value="PLP-dependent transferases"/>
    <property type="match status" value="1"/>
</dbReference>
<dbReference type="GO" id="GO:0031071">
    <property type="term" value="F:cysteine desulfurase activity"/>
    <property type="evidence" value="ECO:0007669"/>
    <property type="project" value="UniProtKB-EC"/>
</dbReference>
<evidence type="ECO:0000256" key="10">
    <source>
        <dbReference type="RuleBase" id="RU004504"/>
    </source>
</evidence>
<comment type="cofactor">
    <cofactor evidence="1 10">
        <name>pyridoxal 5'-phosphate</name>
        <dbReference type="ChEBI" id="CHEBI:597326"/>
    </cofactor>
</comment>
<dbReference type="EC" id="2.8.1.7" evidence="3"/>
<evidence type="ECO:0000256" key="3">
    <source>
        <dbReference type="ARBA" id="ARBA00012239"/>
    </source>
</evidence>
<keyword evidence="6" id="KW-0663">Pyridoxal phosphate</keyword>
<evidence type="ECO:0000256" key="4">
    <source>
        <dbReference type="ARBA" id="ARBA00022679"/>
    </source>
</evidence>
<dbReference type="RefSeq" id="WP_002563640.1">
    <property type="nucleotide sequence ID" value="NZ_CALJSN010000005.1"/>
</dbReference>
<keyword evidence="5" id="KW-0479">Metal-binding</keyword>
<evidence type="ECO:0000313" key="12">
    <source>
        <dbReference type="EMBL" id="SEB41144.1"/>
    </source>
</evidence>
<dbReference type="PANTHER" id="PTHR11601:SF34">
    <property type="entry name" value="CYSTEINE DESULFURASE"/>
    <property type="match status" value="1"/>
</dbReference>
<comment type="catalytic activity">
    <reaction evidence="9">
        <text>(sulfur carrier)-H + L-cysteine = (sulfur carrier)-SH + L-alanine</text>
        <dbReference type="Rhea" id="RHEA:43892"/>
        <dbReference type="Rhea" id="RHEA-COMP:14737"/>
        <dbReference type="Rhea" id="RHEA-COMP:14739"/>
        <dbReference type="ChEBI" id="CHEBI:29917"/>
        <dbReference type="ChEBI" id="CHEBI:35235"/>
        <dbReference type="ChEBI" id="CHEBI:57972"/>
        <dbReference type="ChEBI" id="CHEBI:64428"/>
        <dbReference type="EC" id="2.8.1.7"/>
    </reaction>
</comment>
<evidence type="ECO:0000256" key="9">
    <source>
        <dbReference type="ARBA" id="ARBA00050776"/>
    </source>
</evidence>
<comment type="caution">
    <text evidence="12">The sequence shown here is derived from an EMBL/GenBank/DDBJ whole genome shotgun (WGS) entry which is preliminary data.</text>
</comment>
<dbReference type="PIRSF" id="PIRSF005572">
    <property type="entry name" value="NifS"/>
    <property type="match status" value="1"/>
</dbReference>
<comment type="similarity">
    <text evidence="2">Belongs to the class-V pyridoxal-phosphate-dependent aminotransferase family. NifS/IscS subfamily.</text>
</comment>
<evidence type="ECO:0000256" key="2">
    <source>
        <dbReference type="ARBA" id="ARBA00006490"/>
    </source>
</evidence>
<evidence type="ECO:0000313" key="13">
    <source>
        <dbReference type="Proteomes" id="UP000183687"/>
    </source>
</evidence>
<dbReference type="InterPro" id="IPR015422">
    <property type="entry name" value="PyrdxlP-dep_Trfase_small"/>
</dbReference>
<dbReference type="AlphaFoldDB" id="A0AB38A4K5"/>
<evidence type="ECO:0000259" key="11">
    <source>
        <dbReference type="Pfam" id="PF00266"/>
    </source>
</evidence>
<evidence type="ECO:0000256" key="5">
    <source>
        <dbReference type="ARBA" id="ARBA00022723"/>
    </source>
</evidence>
<name>A0AB38A4K5_9ACTN</name>
<dbReference type="PROSITE" id="PS00595">
    <property type="entry name" value="AA_TRANSFER_CLASS_5"/>
    <property type="match status" value="1"/>
</dbReference>
<dbReference type="InterPro" id="IPR015424">
    <property type="entry name" value="PyrdxlP-dep_Trfase"/>
</dbReference>
<dbReference type="InterPro" id="IPR020578">
    <property type="entry name" value="Aminotrans_V_PyrdxlP_BS"/>
</dbReference>
<dbReference type="PANTHER" id="PTHR11601">
    <property type="entry name" value="CYSTEINE DESULFURYLASE FAMILY MEMBER"/>
    <property type="match status" value="1"/>
</dbReference>
<gene>
    <name evidence="12" type="ORF">SAMN04489746_0126</name>
</gene>